<organism evidence="8">
    <name type="scientific">Guillardia theta (strain CCMP2712)</name>
    <name type="common">Cryptophyte</name>
    <dbReference type="NCBI Taxonomy" id="905079"/>
    <lineage>
        <taxon>Eukaryota</taxon>
        <taxon>Cryptophyceae</taxon>
        <taxon>Pyrenomonadales</taxon>
        <taxon>Geminigeraceae</taxon>
        <taxon>Guillardia</taxon>
    </lineage>
</organism>
<dbReference type="InterPro" id="IPR001965">
    <property type="entry name" value="Znf_PHD"/>
</dbReference>
<dbReference type="Gene3D" id="3.30.40.10">
    <property type="entry name" value="Zinc/RING finger domain, C3HC4 (zinc finger)"/>
    <property type="match status" value="1"/>
</dbReference>
<dbReference type="GeneID" id="17309693"/>
<dbReference type="EMBL" id="JH992971">
    <property type="protein sequence ID" value="EKX52891.1"/>
    <property type="molecule type" value="Genomic_DNA"/>
</dbReference>
<dbReference type="GO" id="GO:0000785">
    <property type="term" value="C:chromatin"/>
    <property type="evidence" value="ECO:0007669"/>
    <property type="project" value="TreeGrafter"/>
</dbReference>
<evidence type="ECO:0000256" key="4">
    <source>
        <dbReference type="ARBA" id="ARBA00022833"/>
    </source>
</evidence>
<evidence type="ECO:0000256" key="6">
    <source>
        <dbReference type="SAM" id="MobiDB-lite"/>
    </source>
</evidence>
<evidence type="ECO:0000259" key="7">
    <source>
        <dbReference type="PROSITE" id="PS50016"/>
    </source>
</evidence>
<evidence type="ECO:0000256" key="2">
    <source>
        <dbReference type="ARBA" id="ARBA00022723"/>
    </source>
</evidence>
<evidence type="ECO:0000256" key="3">
    <source>
        <dbReference type="ARBA" id="ARBA00022771"/>
    </source>
</evidence>
<dbReference type="GO" id="GO:0008270">
    <property type="term" value="F:zinc ion binding"/>
    <property type="evidence" value="ECO:0007669"/>
    <property type="project" value="UniProtKB-KW"/>
</dbReference>
<dbReference type="RefSeq" id="XP_005839871.1">
    <property type="nucleotide sequence ID" value="XM_005839814.1"/>
</dbReference>
<dbReference type="HOGENOM" id="CLU_583245_0_0_1"/>
<feature type="domain" description="PHD-type" evidence="7">
    <location>
        <begin position="290"/>
        <end position="340"/>
    </location>
</feature>
<dbReference type="EnsemblProtists" id="EKX52891">
    <property type="protein sequence ID" value="EKX52891"/>
    <property type="gene ID" value="GUITHDRAFT_133303"/>
</dbReference>
<dbReference type="InterPro" id="IPR011011">
    <property type="entry name" value="Znf_FYVE_PHD"/>
</dbReference>
<evidence type="ECO:0000313" key="9">
    <source>
        <dbReference type="EnsemblProtists" id="EKX52891"/>
    </source>
</evidence>
<feature type="region of interest" description="Disordered" evidence="6">
    <location>
        <begin position="1"/>
        <end position="31"/>
    </location>
</feature>
<evidence type="ECO:0000313" key="10">
    <source>
        <dbReference type="Proteomes" id="UP000011087"/>
    </source>
</evidence>
<dbReference type="PROSITE" id="PS01359">
    <property type="entry name" value="ZF_PHD_1"/>
    <property type="match status" value="1"/>
</dbReference>
<dbReference type="GO" id="GO:0005634">
    <property type="term" value="C:nucleus"/>
    <property type="evidence" value="ECO:0007669"/>
    <property type="project" value="UniProtKB-SubCell"/>
</dbReference>
<dbReference type="PaxDb" id="55529-EKX52891"/>
<reference evidence="10" key="2">
    <citation type="submission" date="2012-11" db="EMBL/GenBank/DDBJ databases">
        <authorList>
            <person name="Kuo A."/>
            <person name="Curtis B.A."/>
            <person name="Tanifuji G."/>
            <person name="Burki F."/>
            <person name="Gruber A."/>
            <person name="Irimia M."/>
            <person name="Maruyama S."/>
            <person name="Arias M.C."/>
            <person name="Ball S.G."/>
            <person name="Gile G.H."/>
            <person name="Hirakawa Y."/>
            <person name="Hopkins J.F."/>
            <person name="Rensing S.A."/>
            <person name="Schmutz J."/>
            <person name="Symeonidi A."/>
            <person name="Elias M."/>
            <person name="Eveleigh R.J."/>
            <person name="Herman E.K."/>
            <person name="Klute M.J."/>
            <person name="Nakayama T."/>
            <person name="Obornik M."/>
            <person name="Reyes-Prieto A."/>
            <person name="Armbrust E.V."/>
            <person name="Aves S.J."/>
            <person name="Beiko R.G."/>
            <person name="Coutinho P."/>
            <person name="Dacks J.B."/>
            <person name="Durnford D.G."/>
            <person name="Fast N.M."/>
            <person name="Green B.R."/>
            <person name="Grisdale C."/>
            <person name="Hempe F."/>
            <person name="Henrissat B."/>
            <person name="Hoppner M.P."/>
            <person name="Ishida K.-I."/>
            <person name="Kim E."/>
            <person name="Koreny L."/>
            <person name="Kroth P.G."/>
            <person name="Liu Y."/>
            <person name="Malik S.-B."/>
            <person name="Maier U.G."/>
            <person name="McRose D."/>
            <person name="Mock T."/>
            <person name="Neilson J.A."/>
            <person name="Onodera N.T."/>
            <person name="Poole A.M."/>
            <person name="Pritham E.J."/>
            <person name="Richards T.A."/>
            <person name="Rocap G."/>
            <person name="Roy S.W."/>
            <person name="Sarai C."/>
            <person name="Schaack S."/>
            <person name="Shirato S."/>
            <person name="Slamovits C.H."/>
            <person name="Spencer D.F."/>
            <person name="Suzuki S."/>
            <person name="Worden A.Z."/>
            <person name="Zauner S."/>
            <person name="Barry K."/>
            <person name="Bell C."/>
            <person name="Bharti A.K."/>
            <person name="Crow J.A."/>
            <person name="Grimwood J."/>
            <person name="Kramer R."/>
            <person name="Lindquist E."/>
            <person name="Lucas S."/>
            <person name="Salamov A."/>
            <person name="McFadden G.I."/>
            <person name="Lane C.E."/>
            <person name="Keeling P.J."/>
            <person name="Gray M.W."/>
            <person name="Grigoriev I.V."/>
            <person name="Archibald J.M."/>
        </authorList>
    </citation>
    <scope>NUCLEOTIDE SEQUENCE</scope>
    <source>
        <strain evidence="10">CCMP2712</strain>
    </source>
</reference>
<dbReference type="OrthoDB" id="10055895at2759"/>
<dbReference type="Proteomes" id="UP000011087">
    <property type="component" value="Unassembled WGS sequence"/>
</dbReference>
<reference evidence="8 10" key="1">
    <citation type="journal article" date="2012" name="Nature">
        <title>Algal genomes reveal evolutionary mosaicism and the fate of nucleomorphs.</title>
        <authorList>
            <consortium name="DOE Joint Genome Institute"/>
            <person name="Curtis B.A."/>
            <person name="Tanifuji G."/>
            <person name="Burki F."/>
            <person name="Gruber A."/>
            <person name="Irimia M."/>
            <person name="Maruyama S."/>
            <person name="Arias M.C."/>
            <person name="Ball S.G."/>
            <person name="Gile G.H."/>
            <person name="Hirakawa Y."/>
            <person name="Hopkins J.F."/>
            <person name="Kuo A."/>
            <person name="Rensing S.A."/>
            <person name="Schmutz J."/>
            <person name="Symeonidi A."/>
            <person name="Elias M."/>
            <person name="Eveleigh R.J."/>
            <person name="Herman E.K."/>
            <person name="Klute M.J."/>
            <person name="Nakayama T."/>
            <person name="Obornik M."/>
            <person name="Reyes-Prieto A."/>
            <person name="Armbrust E.V."/>
            <person name="Aves S.J."/>
            <person name="Beiko R.G."/>
            <person name="Coutinho P."/>
            <person name="Dacks J.B."/>
            <person name="Durnford D.G."/>
            <person name="Fast N.M."/>
            <person name="Green B.R."/>
            <person name="Grisdale C.J."/>
            <person name="Hempel F."/>
            <person name="Henrissat B."/>
            <person name="Hoppner M.P."/>
            <person name="Ishida K."/>
            <person name="Kim E."/>
            <person name="Koreny L."/>
            <person name="Kroth P.G."/>
            <person name="Liu Y."/>
            <person name="Malik S.B."/>
            <person name="Maier U.G."/>
            <person name="McRose D."/>
            <person name="Mock T."/>
            <person name="Neilson J.A."/>
            <person name="Onodera N.T."/>
            <person name="Poole A.M."/>
            <person name="Pritham E.J."/>
            <person name="Richards T.A."/>
            <person name="Rocap G."/>
            <person name="Roy S.W."/>
            <person name="Sarai C."/>
            <person name="Schaack S."/>
            <person name="Shirato S."/>
            <person name="Slamovits C.H."/>
            <person name="Spencer D.F."/>
            <person name="Suzuki S."/>
            <person name="Worden A.Z."/>
            <person name="Zauner S."/>
            <person name="Barry K."/>
            <person name="Bell C."/>
            <person name="Bharti A.K."/>
            <person name="Crow J.A."/>
            <person name="Grimwood J."/>
            <person name="Kramer R."/>
            <person name="Lindquist E."/>
            <person name="Lucas S."/>
            <person name="Salamov A."/>
            <person name="McFadden G.I."/>
            <person name="Lane C.E."/>
            <person name="Keeling P.J."/>
            <person name="Gray M.W."/>
            <person name="Grigoriev I.V."/>
            <person name="Archibald J.M."/>
        </authorList>
    </citation>
    <scope>NUCLEOTIDE SEQUENCE</scope>
    <source>
        <strain evidence="8 10">CCMP2712</strain>
    </source>
</reference>
<gene>
    <name evidence="8" type="ORF">GUITHDRAFT_133303</name>
</gene>
<proteinExistence type="predicted"/>
<dbReference type="InterPro" id="IPR019787">
    <property type="entry name" value="Znf_PHD-finger"/>
</dbReference>
<dbReference type="KEGG" id="gtt:GUITHDRAFT_133303"/>
<comment type="subcellular location">
    <subcellularLocation>
        <location evidence="1">Nucleus</location>
    </subcellularLocation>
</comment>
<name>L1JWE6_GUITC</name>
<reference evidence="9" key="3">
    <citation type="submission" date="2016-03" db="UniProtKB">
        <authorList>
            <consortium name="EnsemblProtists"/>
        </authorList>
    </citation>
    <scope>IDENTIFICATION</scope>
</reference>
<accession>L1JWE6</accession>
<feature type="compositionally biased region" description="Basic residues" evidence="6">
    <location>
        <begin position="11"/>
        <end position="21"/>
    </location>
</feature>
<dbReference type="PROSITE" id="PS50016">
    <property type="entry name" value="ZF_PHD_2"/>
    <property type="match status" value="1"/>
</dbReference>
<sequence length="469" mass="54360">MPTDFSDQQQKTRKNSKKPTGKRQNQDMDEYETDEEIMWNKVVKRHRYYESIEKRETNEFMERIYKTKVNDIFFSRKKKNENIFGVDINSPLLPKGLHLQGSTILEKAANLHQKLTGGLETEEDKTTHESWSNSHSGMLAESNRLKNISREFSKEGRIDIKTYRNVNRDTAFDEGITSSFFAKYSSGEYIKSKDDLEASPYSARDCKKNERTTATRYPMHFNESGISNIVFTRKLNGTCDNQDSELDSDERRLFQALFASYGEEAFTISRLMCNKSIKAIERMIRDSRKDIPCQICKNPEQGDEMILCDRCDKGYHIFCLDPPLVRIPDGDWFCYQCKESIDGEAEKELVEALKIRSLQEFDKLADSAEGGKRIISLDDIHYPQFESIFGVYLLTCPVPVHREQAVAYLVPLRRHLRIVVASTISAFMSLQIEHIKKERYKYMNGSQSEHMDVKLSTAPYAANDGYWGR</sequence>
<dbReference type="PANTHER" id="PTHR45915:SF2">
    <property type="entry name" value="TOUTATIS, ISOFORM E"/>
    <property type="match status" value="1"/>
</dbReference>
<keyword evidence="10" id="KW-1185">Reference proteome</keyword>
<keyword evidence="3 5" id="KW-0863">Zinc-finger</keyword>
<dbReference type="STRING" id="905079.L1JWE6"/>
<dbReference type="PANTHER" id="PTHR45915">
    <property type="entry name" value="TRANSCRIPTION INTERMEDIARY FACTOR"/>
    <property type="match status" value="1"/>
</dbReference>
<dbReference type="AlphaFoldDB" id="L1JWE6"/>
<protein>
    <recommendedName>
        <fullName evidence="7">PHD-type domain-containing protein</fullName>
    </recommendedName>
</protein>
<dbReference type="Pfam" id="PF00628">
    <property type="entry name" value="PHD"/>
    <property type="match status" value="1"/>
</dbReference>
<dbReference type="InterPro" id="IPR019786">
    <property type="entry name" value="Zinc_finger_PHD-type_CS"/>
</dbReference>
<evidence type="ECO:0000256" key="1">
    <source>
        <dbReference type="ARBA" id="ARBA00004123"/>
    </source>
</evidence>
<dbReference type="SUPFAM" id="SSF57903">
    <property type="entry name" value="FYVE/PHD zinc finger"/>
    <property type="match status" value="1"/>
</dbReference>
<evidence type="ECO:0000313" key="8">
    <source>
        <dbReference type="EMBL" id="EKX52891.1"/>
    </source>
</evidence>
<dbReference type="SMART" id="SM00249">
    <property type="entry name" value="PHD"/>
    <property type="match status" value="1"/>
</dbReference>
<dbReference type="CDD" id="cd15543">
    <property type="entry name" value="PHD_RSF1"/>
    <property type="match status" value="1"/>
</dbReference>
<evidence type="ECO:0000256" key="5">
    <source>
        <dbReference type="PROSITE-ProRule" id="PRU00146"/>
    </source>
</evidence>
<dbReference type="InterPro" id="IPR013083">
    <property type="entry name" value="Znf_RING/FYVE/PHD"/>
</dbReference>
<dbReference type="eggNOG" id="KOG1245">
    <property type="taxonomic scope" value="Eukaryota"/>
</dbReference>
<keyword evidence="2" id="KW-0479">Metal-binding</keyword>
<keyword evidence="4" id="KW-0862">Zinc</keyword>